<dbReference type="InterPro" id="IPR023346">
    <property type="entry name" value="Lysozyme-like_dom_sf"/>
</dbReference>
<feature type="region of interest" description="Disordered" evidence="1">
    <location>
        <begin position="183"/>
        <end position="275"/>
    </location>
</feature>
<dbReference type="eggNOG" id="COG3953">
    <property type="taxonomic scope" value="Bacteria"/>
</dbReference>
<organism evidence="3 4">
    <name type="scientific">Saccharomonospora glauca K62</name>
    <dbReference type="NCBI Taxonomy" id="928724"/>
    <lineage>
        <taxon>Bacteria</taxon>
        <taxon>Bacillati</taxon>
        <taxon>Actinomycetota</taxon>
        <taxon>Actinomycetes</taxon>
        <taxon>Pseudonocardiales</taxon>
        <taxon>Pseudonocardiaceae</taxon>
        <taxon>Saccharomonospora</taxon>
    </lineage>
</organism>
<dbReference type="Gene3D" id="1.10.530.10">
    <property type="match status" value="1"/>
</dbReference>
<dbReference type="PANTHER" id="PTHR21525">
    <property type="entry name" value="MOTILE SPERM PROTEIN"/>
    <property type="match status" value="1"/>
</dbReference>
<name>I1D2Y9_9PSEU</name>
<feature type="compositionally biased region" description="Low complexity" evidence="1">
    <location>
        <begin position="250"/>
        <end position="261"/>
    </location>
</feature>
<dbReference type="HOGENOM" id="CLU_703762_0_0_11"/>
<feature type="domain" description="Transglycosylase SLT" evidence="2">
    <location>
        <begin position="297"/>
        <end position="377"/>
    </location>
</feature>
<evidence type="ECO:0000313" key="3">
    <source>
        <dbReference type="EMBL" id="EIE99313.1"/>
    </source>
</evidence>
<dbReference type="Proteomes" id="UP000005087">
    <property type="component" value="Chromosome"/>
</dbReference>
<dbReference type="SUPFAM" id="SSF53955">
    <property type="entry name" value="Lysozyme-like"/>
    <property type="match status" value="1"/>
</dbReference>
<dbReference type="CDD" id="cd13402">
    <property type="entry name" value="LT_TF-like"/>
    <property type="match status" value="1"/>
</dbReference>
<feature type="compositionally biased region" description="Basic and acidic residues" evidence="1">
    <location>
        <begin position="195"/>
        <end position="216"/>
    </location>
</feature>
<dbReference type="InterPro" id="IPR008258">
    <property type="entry name" value="Transglycosylase_SLT_dom_1"/>
</dbReference>
<gene>
    <name evidence="3" type="ORF">SacglDRAFT_02420</name>
</gene>
<sequence length="392" mass="41553">MSLTDELSGLPGGSGLAETLRVVDSAAPTEAEDLAENWRATGSRCADAMPALWRAWRENTASWAGLSAEVGERFCGRIVAAGDELNRASTSAAAALDRAATAVAQARNFARSRSEWLLSWVRSQDALYPNVAHEARDSAISAVANHIADEVRSVLTTTKRELTDAVVTLHEATDAAVTFSELKPVRRRHGGQGWENRKATAEDPPGGEREDSRRETASGGRAPGRGTSSPVEWGILETWSDPAGDGGASGDTDSGSSAGVDTASGPPVTVPPLPGEVDDWIAEALRILAEHGVDVSAIDPEDIATIIHHESGGDPYAQNNWDSNAMSGHPSMGIMQTIPQTFEAYKLAGYDDIWNPVHNIIAAVRYALDRYGSIDNVPGLVALENGQGYVGY</sequence>
<accession>I1D2Y9</accession>
<reference evidence="3 4" key="1">
    <citation type="submission" date="2011-09" db="EMBL/GenBank/DDBJ databases">
        <authorList>
            <consortium name="US DOE Joint Genome Institute (JGI-PGF)"/>
            <person name="Lucas S."/>
            <person name="Han J."/>
            <person name="Lapidus A."/>
            <person name="Cheng J.-F."/>
            <person name="Goodwin L."/>
            <person name="Pitluck S."/>
            <person name="Peters L."/>
            <person name="Land M.L."/>
            <person name="Hauser L."/>
            <person name="Brambilla E."/>
            <person name="Klenk H.-P."/>
            <person name="Woyke T.J."/>
        </authorList>
    </citation>
    <scope>NUCLEOTIDE SEQUENCE [LARGE SCALE GENOMIC DNA]</scope>
    <source>
        <strain evidence="3 4">K62</strain>
    </source>
</reference>
<evidence type="ECO:0000313" key="4">
    <source>
        <dbReference type="Proteomes" id="UP000005087"/>
    </source>
</evidence>
<dbReference type="AlphaFoldDB" id="I1D2Y9"/>
<reference evidence="4" key="2">
    <citation type="submission" date="2012-01" db="EMBL/GenBank/DDBJ databases">
        <title>Noncontiguous Finished sequence of chromosome of Saccharomonospora glauca K62.</title>
        <authorList>
            <consortium name="US DOE Joint Genome Institute"/>
            <person name="Lucas S."/>
            <person name="Han J."/>
            <person name="Lapidus A."/>
            <person name="Cheng J.-F."/>
            <person name="Goodwin L."/>
            <person name="Pitluck S."/>
            <person name="Peters L."/>
            <person name="Mikhailova N."/>
            <person name="Held B."/>
            <person name="Detter J.C."/>
            <person name="Han C."/>
            <person name="Tapia R."/>
            <person name="Land M."/>
            <person name="Hauser L."/>
            <person name="Kyrpides N."/>
            <person name="Ivanova N."/>
            <person name="Pagani I."/>
            <person name="Brambilla E.-M."/>
            <person name="Klenk H.-P."/>
            <person name="Woyke T."/>
        </authorList>
    </citation>
    <scope>NUCLEOTIDE SEQUENCE [LARGE SCALE GENOMIC DNA]</scope>
    <source>
        <strain evidence="4">K62</strain>
    </source>
</reference>
<dbReference type="EMBL" id="CM001484">
    <property type="protein sequence ID" value="EIE99313.1"/>
    <property type="molecule type" value="Genomic_DNA"/>
</dbReference>
<dbReference type="eggNOG" id="COG5651">
    <property type="taxonomic scope" value="Bacteria"/>
</dbReference>
<dbReference type="RefSeq" id="WP_005464801.1">
    <property type="nucleotide sequence ID" value="NZ_CM001484.1"/>
</dbReference>
<dbReference type="PANTHER" id="PTHR21525:SF9">
    <property type="entry name" value="CHANNEL_COLICIN DOMAIN-CONTAINING PROTEIN"/>
    <property type="match status" value="1"/>
</dbReference>
<dbReference type="STRING" id="928724.SacglDRAFT_02420"/>
<evidence type="ECO:0000259" key="2">
    <source>
        <dbReference type="Pfam" id="PF01464"/>
    </source>
</evidence>
<protein>
    <submittedName>
        <fullName evidence="3">Transglycosylase family protein</fullName>
    </submittedName>
</protein>
<evidence type="ECO:0000256" key="1">
    <source>
        <dbReference type="SAM" id="MobiDB-lite"/>
    </source>
</evidence>
<dbReference type="Pfam" id="PF01464">
    <property type="entry name" value="SLT"/>
    <property type="match status" value="1"/>
</dbReference>
<proteinExistence type="predicted"/>
<keyword evidence="4" id="KW-1185">Reference proteome</keyword>